<keyword evidence="1" id="KW-1133">Transmembrane helix</keyword>
<dbReference type="KEGG" id="hor:Hore_16060"/>
<protein>
    <submittedName>
        <fullName evidence="2">Uncharacterized protein</fullName>
    </submittedName>
</protein>
<keyword evidence="1" id="KW-0812">Transmembrane</keyword>
<keyword evidence="3" id="KW-1185">Reference proteome</keyword>
<sequence>MLLQTLKISFKKFYEHLFKLVIVGIIWFFITSILIFTGYSGFISGWVLMPIISLILIGPFQLSALQVVNNLVKREEVGVKSFFTGFIRYFKRGLFGFLLSLVIYLVLAVDLFFFLNRSQGSNLYLIISVFWLYLILFFSMIQFYFWGLLTIQGDEKILTLLKRSFLLALDNAFFAFLMVVIIILLLALFFVTGVALPLLTLGVIGMIIINGTKLTLEKYD</sequence>
<proteinExistence type="predicted"/>
<feature type="transmembrane region" description="Helical" evidence="1">
    <location>
        <begin position="93"/>
        <end position="115"/>
    </location>
</feature>
<dbReference type="HOGENOM" id="CLU_1254474_0_0_9"/>
<feature type="transmembrane region" description="Helical" evidence="1">
    <location>
        <begin position="165"/>
        <end position="190"/>
    </location>
</feature>
<dbReference type="EMBL" id="CP001098">
    <property type="protein sequence ID" value="ACL70355.1"/>
    <property type="molecule type" value="Genomic_DNA"/>
</dbReference>
<gene>
    <name evidence="2" type="ordered locus">Hore_16060</name>
</gene>
<keyword evidence="1" id="KW-0472">Membrane</keyword>
<evidence type="ECO:0000256" key="1">
    <source>
        <dbReference type="SAM" id="Phobius"/>
    </source>
</evidence>
<reference evidence="2 3" key="1">
    <citation type="journal article" date="2009" name="PLoS ONE">
        <title>Genome analysis of the anaerobic thermohalophilic bacterium Halothermothrix orenii.</title>
        <authorList>
            <person name="Mavromatis K."/>
            <person name="Ivanova N."/>
            <person name="Anderson I."/>
            <person name="Lykidis A."/>
            <person name="Hooper S.D."/>
            <person name="Sun H."/>
            <person name="Kunin V."/>
            <person name="Lapidus A."/>
            <person name="Hugenholtz P."/>
            <person name="Patel B."/>
            <person name="Kyrpides N.C."/>
        </authorList>
    </citation>
    <scope>NUCLEOTIDE SEQUENCE [LARGE SCALE GENOMIC DNA]</scope>
    <source>
        <strain evidence="3">H 168 / OCM 544 / DSM 9562</strain>
    </source>
</reference>
<dbReference type="eggNOG" id="ENOG50345E5">
    <property type="taxonomic scope" value="Bacteria"/>
</dbReference>
<feature type="transmembrane region" description="Helical" evidence="1">
    <location>
        <begin position="196"/>
        <end position="216"/>
    </location>
</feature>
<evidence type="ECO:0000313" key="3">
    <source>
        <dbReference type="Proteomes" id="UP000000719"/>
    </source>
</evidence>
<dbReference type="STRING" id="373903.Hore_16060"/>
<feature type="transmembrane region" description="Helical" evidence="1">
    <location>
        <begin position="48"/>
        <end position="72"/>
    </location>
</feature>
<dbReference type="Proteomes" id="UP000000719">
    <property type="component" value="Chromosome"/>
</dbReference>
<evidence type="ECO:0000313" key="2">
    <source>
        <dbReference type="EMBL" id="ACL70355.1"/>
    </source>
</evidence>
<feature type="transmembrane region" description="Helical" evidence="1">
    <location>
        <begin position="20"/>
        <end position="42"/>
    </location>
</feature>
<feature type="transmembrane region" description="Helical" evidence="1">
    <location>
        <begin position="121"/>
        <end position="145"/>
    </location>
</feature>
<name>B8CYI6_HALOH</name>
<organism evidence="2 3">
    <name type="scientific">Halothermothrix orenii (strain H 168 / OCM 544 / DSM 9562)</name>
    <dbReference type="NCBI Taxonomy" id="373903"/>
    <lineage>
        <taxon>Bacteria</taxon>
        <taxon>Bacillati</taxon>
        <taxon>Bacillota</taxon>
        <taxon>Clostridia</taxon>
        <taxon>Halanaerobiales</taxon>
        <taxon>Halothermotrichaceae</taxon>
        <taxon>Halothermothrix</taxon>
    </lineage>
</organism>
<dbReference type="RefSeq" id="WP_012636538.1">
    <property type="nucleotide sequence ID" value="NC_011899.1"/>
</dbReference>
<dbReference type="OrthoDB" id="2112005at2"/>
<dbReference type="AlphaFoldDB" id="B8CYI6"/>
<accession>B8CYI6</accession>